<dbReference type="Proteomes" id="UP000634476">
    <property type="component" value="Unassembled WGS sequence"/>
</dbReference>
<evidence type="ECO:0008006" key="4">
    <source>
        <dbReference type="Google" id="ProtNLM"/>
    </source>
</evidence>
<dbReference type="SUPFAM" id="SSF49899">
    <property type="entry name" value="Concanavalin A-like lectins/glucanases"/>
    <property type="match status" value="1"/>
</dbReference>
<dbReference type="RefSeq" id="WP_203878453.1">
    <property type="nucleotide sequence ID" value="NZ_BOOK01000047.1"/>
</dbReference>
<reference evidence="2" key="1">
    <citation type="submission" date="2021-01" db="EMBL/GenBank/DDBJ databases">
        <title>Whole genome shotgun sequence of Planobispora takensis NBRC 109077.</title>
        <authorList>
            <person name="Komaki H."/>
            <person name="Tamura T."/>
        </authorList>
    </citation>
    <scope>NUCLEOTIDE SEQUENCE</scope>
    <source>
        <strain evidence="2">NBRC 109077</strain>
    </source>
</reference>
<feature type="transmembrane region" description="Helical" evidence="1">
    <location>
        <begin position="432"/>
        <end position="455"/>
    </location>
</feature>
<feature type="transmembrane region" description="Helical" evidence="1">
    <location>
        <begin position="493"/>
        <end position="514"/>
    </location>
</feature>
<dbReference type="EMBL" id="BOOK01000047">
    <property type="protein sequence ID" value="GII04190.1"/>
    <property type="molecule type" value="Genomic_DNA"/>
</dbReference>
<sequence>MSTGTATPYRSPLRTGRGGFVRLLRAEWTKFRTVRGWVLGTGAAALVTVLLGLLLASGNRSVCGNGVTEIPCPVPPTGPGGEAVDDKFYFVYRQLTGDGSVTVRVTSMTGQIRLPDETPGVRNVVPGVVPWAKAGVVVKAGGEQGSPYAAVMVTGEHGVRMQHDFTHDTAGRPGGVSRESPRWLRLTRTGDTLTGYESADGVKWTAVGTARPARLPDTVRIGMFAASPGHLTVSDGFGSPSAERFAEVTAVFDRVALEGAVTGGWNRHDVGVTVGPDGAPHHPGGLVESGGTFTVTGVGDIAPLTEGARIETPLTGAVIGLIIVIVVAATFATAEYRRGMIRTTLLASPRRGRVPAAKAVVAGAAAFAAGLAAAGILVPLGPRILRGGGTPVLPVSTLTELRVVAGCAALFAATAVLALALGVLFRRGVAAVTAAVVLIVVPYVLAATAALPAGAAQWLLRLTPAAAFSALQSIPRYPQVLGDYAPASGYYPLAPWAGLAVLCGYAAPALGLAVRALNRRDA</sequence>
<protein>
    <recommendedName>
        <fullName evidence="4">DUF1349 domain-containing protein</fullName>
    </recommendedName>
</protein>
<name>A0A8J3T3F8_9ACTN</name>
<evidence type="ECO:0000313" key="2">
    <source>
        <dbReference type="EMBL" id="GII04190.1"/>
    </source>
</evidence>
<feature type="transmembrane region" description="Helical" evidence="1">
    <location>
        <begin position="355"/>
        <end position="381"/>
    </location>
</feature>
<keyword evidence="1" id="KW-0812">Transmembrane</keyword>
<comment type="caution">
    <text evidence="2">The sequence shown here is derived from an EMBL/GenBank/DDBJ whole genome shotgun (WGS) entry which is preliminary data.</text>
</comment>
<keyword evidence="3" id="KW-1185">Reference proteome</keyword>
<accession>A0A8J3T3F8</accession>
<keyword evidence="1" id="KW-1133">Transmembrane helix</keyword>
<dbReference type="InterPro" id="IPR013320">
    <property type="entry name" value="ConA-like_dom_sf"/>
</dbReference>
<organism evidence="2 3">
    <name type="scientific">Planobispora takensis</name>
    <dbReference type="NCBI Taxonomy" id="1367882"/>
    <lineage>
        <taxon>Bacteria</taxon>
        <taxon>Bacillati</taxon>
        <taxon>Actinomycetota</taxon>
        <taxon>Actinomycetes</taxon>
        <taxon>Streptosporangiales</taxon>
        <taxon>Streptosporangiaceae</taxon>
        <taxon>Planobispora</taxon>
    </lineage>
</organism>
<evidence type="ECO:0000256" key="1">
    <source>
        <dbReference type="SAM" id="Phobius"/>
    </source>
</evidence>
<feature type="transmembrane region" description="Helical" evidence="1">
    <location>
        <begin position="401"/>
        <end position="425"/>
    </location>
</feature>
<gene>
    <name evidence="2" type="ORF">Pta02_61980</name>
</gene>
<feature type="transmembrane region" description="Helical" evidence="1">
    <location>
        <begin position="34"/>
        <end position="56"/>
    </location>
</feature>
<feature type="transmembrane region" description="Helical" evidence="1">
    <location>
        <begin position="314"/>
        <end position="334"/>
    </location>
</feature>
<evidence type="ECO:0000313" key="3">
    <source>
        <dbReference type="Proteomes" id="UP000634476"/>
    </source>
</evidence>
<dbReference type="Gene3D" id="2.60.120.200">
    <property type="match status" value="1"/>
</dbReference>
<proteinExistence type="predicted"/>
<dbReference type="AlphaFoldDB" id="A0A8J3T3F8"/>
<keyword evidence="1" id="KW-0472">Membrane</keyword>